<evidence type="ECO:0000313" key="2">
    <source>
        <dbReference type="Proteomes" id="UP001176429"/>
    </source>
</evidence>
<dbReference type="RefSeq" id="WP_305006132.1">
    <property type="nucleotide sequence ID" value="NZ_JAUQSY010000005.1"/>
</dbReference>
<organism evidence="1 2">
    <name type="scientific">Hymenobacter aranciens</name>
    <dbReference type="NCBI Taxonomy" id="3063996"/>
    <lineage>
        <taxon>Bacteria</taxon>
        <taxon>Pseudomonadati</taxon>
        <taxon>Bacteroidota</taxon>
        <taxon>Cytophagia</taxon>
        <taxon>Cytophagales</taxon>
        <taxon>Hymenobacteraceae</taxon>
        <taxon>Hymenobacter</taxon>
    </lineage>
</organism>
<gene>
    <name evidence="1" type="ORF">Q5H93_08750</name>
</gene>
<name>A0ABT9B976_9BACT</name>
<comment type="caution">
    <text evidence="1">The sequence shown here is derived from an EMBL/GenBank/DDBJ whole genome shotgun (WGS) entry which is preliminary data.</text>
</comment>
<reference evidence="1" key="1">
    <citation type="submission" date="2023-07" db="EMBL/GenBank/DDBJ databases">
        <authorList>
            <person name="Kim M.K."/>
        </authorList>
    </citation>
    <scope>NUCLEOTIDE SEQUENCE</scope>
    <source>
        <strain evidence="1">ASUV-10-1</strain>
    </source>
</reference>
<keyword evidence="2" id="KW-1185">Reference proteome</keyword>
<evidence type="ECO:0000313" key="1">
    <source>
        <dbReference type="EMBL" id="MDO7874816.1"/>
    </source>
</evidence>
<dbReference type="EMBL" id="JAUQSY010000005">
    <property type="protein sequence ID" value="MDO7874816.1"/>
    <property type="molecule type" value="Genomic_DNA"/>
</dbReference>
<dbReference type="Proteomes" id="UP001176429">
    <property type="component" value="Unassembled WGS sequence"/>
</dbReference>
<sequence length="84" mass="9532">MISSDDLLQAGFLRAEWVPSDSRYVAGQLYVLMRLQGSLRVYLPTEGNRIEVFSGDLYSPTFHYIGPRPESVDELLERAAQEPL</sequence>
<protein>
    <submittedName>
        <fullName evidence="1">Uncharacterized protein</fullName>
    </submittedName>
</protein>
<accession>A0ABT9B976</accession>
<proteinExistence type="predicted"/>